<dbReference type="Proteomes" id="UP000799118">
    <property type="component" value="Unassembled WGS sequence"/>
</dbReference>
<evidence type="ECO:0000313" key="2">
    <source>
        <dbReference type="Proteomes" id="UP000799118"/>
    </source>
</evidence>
<name>A0A6A4GNM2_9AGAR</name>
<dbReference type="EMBL" id="ML769805">
    <property type="protein sequence ID" value="KAE9387361.1"/>
    <property type="molecule type" value="Genomic_DNA"/>
</dbReference>
<keyword evidence="2" id="KW-1185">Reference proteome</keyword>
<sequence>MFPPTIHIFFSMLRSSFMRQSRLCHLGRLQCVSLSQWLKEKHWGREVPQKDWDLRRLRDSSKCHSLGFWVVEVGLWEQSLPSPLNHHSLLDHPINPNNPIRYPLCPSSFEHMWLSSEGSKKRPSGTVDKVGFRFATTPMAAMLGTQMQTQREIRMQ</sequence>
<protein>
    <submittedName>
        <fullName evidence="1">Uncharacterized protein</fullName>
    </submittedName>
</protein>
<organism evidence="1 2">
    <name type="scientific">Gymnopus androsaceus JB14</name>
    <dbReference type="NCBI Taxonomy" id="1447944"/>
    <lineage>
        <taxon>Eukaryota</taxon>
        <taxon>Fungi</taxon>
        <taxon>Dikarya</taxon>
        <taxon>Basidiomycota</taxon>
        <taxon>Agaricomycotina</taxon>
        <taxon>Agaricomycetes</taxon>
        <taxon>Agaricomycetidae</taxon>
        <taxon>Agaricales</taxon>
        <taxon>Marasmiineae</taxon>
        <taxon>Omphalotaceae</taxon>
        <taxon>Gymnopus</taxon>
    </lineage>
</organism>
<dbReference type="AlphaFoldDB" id="A0A6A4GNM2"/>
<proteinExistence type="predicted"/>
<reference evidence="1" key="1">
    <citation type="journal article" date="2019" name="Environ. Microbiol.">
        <title>Fungal ecological strategies reflected in gene transcription - a case study of two litter decomposers.</title>
        <authorList>
            <person name="Barbi F."/>
            <person name="Kohler A."/>
            <person name="Barry K."/>
            <person name="Baskaran P."/>
            <person name="Daum C."/>
            <person name="Fauchery L."/>
            <person name="Ihrmark K."/>
            <person name="Kuo A."/>
            <person name="LaButti K."/>
            <person name="Lipzen A."/>
            <person name="Morin E."/>
            <person name="Grigoriev I.V."/>
            <person name="Henrissat B."/>
            <person name="Lindahl B."/>
            <person name="Martin F."/>
        </authorList>
    </citation>
    <scope>NUCLEOTIDE SEQUENCE</scope>
    <source>
        <strain evidence="1">JB14</strain>
    </source>
</reference>
<gene>
    <name evidence="1" type="ORF">BT96DRAFT_1005183</name>
</gene>
<evidence type="ECO:0000313" key="1">
    <source>
        <dbReference type="EMBL" id="KAE9387361.1"/>
    </source>
</evidence>
<accession>A0A6A4GNM2</accession>